<dbReference type="AlphaFoldDB" id="A0A6H5I8R7"/>
<dbReference type="Proteomes" id="UP000479190">
    <property type="component" value="Unassembled WGS sequence"/>
</dbReference>
<evidence type="ECO:0000313" key="1">
    <source>
        <dbReference type="EMBL" id="CAB0032066.1"/>
    </source>
</evidence>
<protein>
    <submittedName>
        <fullName evidence="1">Uncharacterized protein</fullName>
    </submittedName>
</protein>
<sequence>MFGNTNERTRTVGECVGLGLGGGGRGSGGGGEVGKWGDPRVIFIRILVLIH</sequence>
<name>A0A6H5I8R7_9HYME</name>
<reference evidence="1 2" key="1">
    <citation type="submission" date="2020-02" db="EMBL/GenBank/DDBJ databases">
        <authorList>
            <person name="Ferguson B K."/>
        </authorList>
    </citation>
    <scope>NUCLEOTIDE SEQUENCE [LARGE SCALE GENOMIC DNA]</scope>
</reference>
<gene>
    <name evidence="1" type="ORF">TBRA_LOCUS4017</name>
</gene>
<proteinExistence type="predicted"/>
<evidence type="ECO:0000313" key="2">
    <source>
        <dbReference type="Proteomes" id="UP000479190"/>
    </source>
</evidence>
<keyword evidence="2" id="KW-1185">Reference proteome</keyword>
<organism evidence="1 2">
    <name type="scientific">Trichogramma brassicae</name>
    <dbReference type="NCBI Taxonomy" id="86971"/>
    <lineage>
        <taxon>Eukaryota</taxon>
        <taxon>Metazoa</taxon>
        <taxon>Ecdysozoa</taxon>
        <taxon>Arthropoda</taxon>
        <taxon>Hexapoda</taxon>
        <taxon>Insecta</taxon>
        <taxon>Pterygota</taxon>
        <taxon>Neoptera</taxon>
        <taxon>Endopterygota</taxon>
        <taxon>Hymenoptera</taxon>
        <taxon>Apocrita</taxon>
        <taxon>Proctotrupomorpha</taxon>
        <taxon>Chalcidoidea</taxon>
        <taxon>Trichogrammatidae</taxon>
        <taxon>Trichogramma</taxon>
    </lineage>
</organism>
<accession>A0A6H5I8R7</accession>
<dbReference type="EMBL" id="CADCXV010000663">
    <property type="protein sequence ID" value="CAB0032066.1"/>
    <property type="molecule type" value="Genomic_DNA"/>
</dbReference>